<dbReference type="Pfam" id="PF18676">
    <property type="entry name" value="MBG_2"/>
    <property type="match status" value="2"/>
</dbReference>
<dbReference type="InterPro" id="IPR026444">
    <property type="entry name" value="Secre_tail"/>
</dbReference>
<name>A0A5B8UGN9_9BACT</name>
<dbReference type="InterPro" id="IPR041286">
    <property type="entry name" value="MBG_2"/>
</dbReference>
<dbReference type="RefSeq" id="WP_146785198.1">
    <property type="nucleotide sequence ID" value="NZ_BAABIO010000001.1"/>
</dbReference>
<dbReference type="AlphaFoldDB" id="A0A5B8UGN9"/>
<dbReference type="EMBL" id="CP042433">
    <property type="protein sequence ID" value="QEC55807.1"/>
    <property type="molecule type" value="Genomic_DNA"/>
</dbReference>
<dbReference type="KEGG" id="fgg:FSB75_07840"/>
<feature type="chain" id="PRO_5022717862" evidence="1">
    <location>
        <begin position="20"/>
        <end position="1143"/>
    </location>
</feature>
<keyword evidence="1" id="KW-0732">Signal</keyword>
<dbReference type="NCBIfam" id="TIGR04183">
    <property type="entry name" value="Por_Secre_tail"/>
    <property type="match status" value="1"/>
</dbReference>
<sequence>MNKILLFFFLLFCAIIVKAQTTYYWVGGAPASPQNISTLSNWNTSLDGSGAARASSTGATDVLVFDGTNYGGATTTTGIDSVNLNTSITCGQVKFVNGANVVFVRNASGTSTWTVSGDGTTAEDFVIESGCSATLANGPGSQVIVLGGTNNSGRVSGNFAMVTGLQARIANGISTGTSLVFTSGSTFTTNITATSAAYAFGNSSQSTEKWVTFQAGSTCYYDGGYSVMASSSTFQPVNFLSGSKFVVRASNPVGSGGTFVNRKAFANVVIQNGATFTADGPVNHIDTLTITSGSTFVTHTSGQTVVAGDLIAAGSLTAPSGSTNELMLTGNSLQTISGTGTISPASLIVADSANVLLNKNISVAKSAIINGKIDFSTSQLTGTGTFTAKGGTTAVSGTGTLTSGTYIITGVTGATGLSRGITVKGAGLSSGTRITSYTANFDSIYISRPALATASNVALSFNEAAATLATSNAAGFDATNGSVAVSDVKTYNDGINYIINAATATPFGISTGAVANIVNANNVQFHSAATTNASVRISGSLEATSGKVTIRPLDSLWLQPGAILNGTYNANSYFVTGVDASGNVGVFRRDNITGSNLFPIGSASNYLPAMMNPTSTADFALNVFEGITASGLPIGTPLTSLQKQTTVDAVWNVNRVNGSGNASLQLQWTPQLEGTTLASFADSEIGIIKNNGTSWSLPFGTGDNAANKADTTFTNFGQFSIGARPPANPFVFNALPSKTYGDADFSPGVISSNATSPVNYSSSNTAVATIVNSKLHINGTGTTIITATQASDGFYPAANVSQTLTVAKAALTIKADRKTKPEGDPNPALTATYTGFVLNETSAVLSTPAVLSTTATTTSPAGNYLITVSGATAANYNIGFVNDSLIVKPRSTQTITFPAFTTKTYGAADFAIGASSNNNTIPVTYTSSNTGIATIVGNNVHIVGAGTTTITAAQAGNDLFFAATPVSQTLTVNKASLTIRATDTTKNYGEANPAFRLAYTGFVLGESASVLTTQPTVNTTTQTNSAPGYYSLDPTGASAANYNITYTSGRLTIYPATGTSQANLQTFMSNGNTLTVRIYSAAPDLGDVFIYDVNGKLLRRKNIFMAQGFVSTTFAVNGLPSGIYVVQVIGKNTTLKRTTPIIH</sequence>
<feature type="domain" description="MBG" evidence="2">
    <location>
        <begin position="811"/>
        <end position="885"/>
    </location>
</feature>
<dbReference type="Gene3D" id="3.30.160.710">
    <property type="match status" value="2"/>
</dbReference>
<evidence type="ECO:0000256" key="1">
    <source>
        <dbReference type="SAM" id="SignalP"/>
    </source>
</evidence>
<keyword evidence="4" id="KW-1185">Reference proteome</keyword>
<accession>A0A5B8UGN9</accession>
<evidence type="ECO:0000313" key="4">
    <source>
        <dbReference type="Proteomes" id="UP000321204"/>
    </source>
</evidence>
<protein>
    <submittedName>
        <fullName evidence="3">T9SS type A sorting domain-containing protein</fullName>
    </submittedName>
</protein>
<proteinExistence type="predicted"/>
<dbReference type="OrthoDB" id="355609at2"/>
<evidence type="ECO:0000313" key="3">
    <source>
        <dbReference type="EMBL" id="QEC55807.1"/>
    </source>
</evidence>
<organism evidence="3 4">
    <name type="scientific">Flavisolibacter ginsenosidimutans</name>
    <dbReference type="NCBI Taxonomy" id="661481"/>
    <lineage>
        <taxon>Bacteria</taxon>
        <taxon>Pseudomonadati</taxon>
        <taxon>Bacteroidota</taxon>
        <taxon>Chitinophagia</taxon>
        <taxon>Chitinophagales</taxon>
        <taxon>Chitinophagaceae</taxon>
        <taxon>Flavisolibacter</taxon>
    </lineage>
</organism>
<dbReference type="Proteomes" id="UP000321204">
    <property type="component" value="Chromosome"/>
</dbReference>
<reference evidence="3 4" key="1">
    <citation type="journal article" date="2015" name="Int. J. Syst. Evol. Microbiol.">
        <title>Flavisolibacter ginsenosidimutans sp. nov., with ginsenoside-converting activity isolated from soil used for cultivating ginseng.</title>
        <authorList>
            <person name="Zhao Y."/>
            <person name="Liu Q."/>
            <person name="Kang M.S."/>
            <person name="Jin F."/>
            <person name="Yu H."/>
            <person name="Im W.T."/>
        </authorList>
    </citation>
    <scope>NUCLEOTIDE SEQUENCE [LARGE SCALE GENOMIC DNA]</scope>
    <source>
        <strain evidence="3 4">Gsoil 636</strain>
    </source>
</reference>
<feature type="signal peptide" evidence="1">
    <location>
        <begin position="1"/>
        <end position="19"/>
    </location>
</feature>
<evidence type="ECO:0000259" key="2">
    <source>
        <dbReference type="Pfam" id="PF18676"/>
    </source>
</evidence>
<gene>
    <name evidence="3" type="ORF">FSB75_07840</name>
</gene>
<feature type="domain" description="MBG" evidence="2">
    <location>
        <begin position="977"/>
        <end position="1052"/>
    </location>
</feature>